<reference evidence="2" key="1">
    <citation type="submission" date="2016-11" db="UniProtKB">
        <authorList>
            <consortium name="WormBaseParasite"/>
        </authorList>
    </citation>
    <scope>IDENTIFICATION</scope>
    <source>
        <strain evidence="2">KR3021</strain>
    </source>
</reference>
<dbReference type="Proteomes" id="UP000095286">
    <property type="component" value="Unplaced"/>
</dbReference>
<evidence type="ECO:0000313" key="1">
    <source>
        <dbReference type="Proteomes" id="UP000095286"/>
    </source>
</evidence>
<sequence>MSITKAAGILVYRRISEKIEYLLLQASYPPHHWTPPKGHVDPTDKDEFEAAMRETKEEANIGGEQLEVDQNYSHLMQYEVKGKPKTIKYWIGKLKDGSVVELSHEHQNQKWCELAEALKVTDYKEMQILLVEAEEYIRNNHK</sequence>
<proteinExistence type="predicted"/>
<accession>A0AC35TQC8</accession>
<protein>
    <submittedName>
        <fullName evidence="2">Bis(5'-nucleosyl)-tetraphosphatase [asymmetrical]</fullName>
    </submittedName>
</protein>
<organism evidence="1 2">
    <name type="scientific">Rhabditophanes sp. KR3021</name>
    <dbReference type="NCBI Taxonomy" id="114890"/>
    <lineage>
        <taxon>Eukaryota</taxon>
        <taxon>Metazoa</taxon>
        <taxon>Ecdysozoa</taxon>
        <taxon>Nematoda</taxon>
        <taxon>Chromadorea</taxon>
        <taxon>Rhabditida</taxon>
        <taxon>Tylenchina</taxon>
        <taxon>Panagrolaimomorpha</taxon>
        <taxon>Strongyloidoidea</taxon>
        <taxon>Alloionematidae</taxon>
        <taxon>Rhabditophanes</taxon>
    </lineage>
</organism>
<evidence type="ECO:0000313" key="2">
    <source>
        <dbReference type="WBParaSite" id="RSKR_0000319200.1"/>
    </source>
</evidence>
<dbReference type="WBParaSite" id="RSKR_0000319200.1">
    <property type="protein sequence ID" value="RSKR_0000319200.1"/>
    <property type="gene ID" value="RSKR_0000319200"/>
</dbReference>
<name>A0AC35TQC8_9BILA</name>